<keyword evidence="2" id="KW-1185">Reference proteome</keyword>
<comment type="caution">
    <text evidence="1">The sequence shown here is derived from an EMBL/GenBank/DDBJ whole genome shotgun (WGS) entry which is preliminary data.</text>
</comment>
<gene>
    <name evidence="1" type="ORF">JOD01_002485</name>
</gene>
<evidence type="ECO:0000313" key="2">
    <source>
        <dbReference type="Proteomes" id="UP000717624"/>
    </source>
</evidence>
<name>A0A938XUT5_9BACL</name>
<dbReference type="RefSeq" id="WP_204518623.1">
    <property type="nucleotide sequence ID" value="NZ_BAABIN010000005.1"/>
</dbReference>
<reference evidence="1" key="1">
    <citation type="submission" date="2021-01" db="EMBL/GenBank/DDBJ databases">
        <title>Genomic Encyclopedia of Type Strains, Phase IV (KMG-IV): sequencing the most valuable type-strain genomes for metagenomic binning, comparative biology and taxonomic classification.</title>
        <authorList>
            <person name="Goeker M."/>
        </authorList>
    </citation>
    <scope>NUCLEOTIDE SEQUENCE</scope>
    <source>
        <strain evidence="1">DSM 25523</strain>
    </source>
</reference>
<dbReference type="EMBL" id="JAFBEB010000008">
    <property type="protein sequence ID" value="MBM7590873.1"/>
    <property type="molecule type" value="Genomic_DNA"/>
</dbReference>
<sequence>MSIFPEIIDQVEQSQATEEQQQPSLRTYAFDIEQGEFLLHPNGIPIIIDGVEALQQNAQKALSTDRYTYPIYTSAYGHELKELIRGEGTREWKQAEAKRLVREAVEFLYGIDRCEGFSFAWIGAGLKISYLLVTDQGAIPQEVIVE</sequence>
<organism evidence="1 2">
    <name type="scientific">Brevibacillus fulvus</name>
    <dbReference type="NCBI Taxonomy" id="1125967"/>
    <lineage>
        <taxon>Bacteria</taxon>
        <taxon>Bacillati</taxon>
        <taxon>Bacillota</taxon>
        <taxon>Bacilli</taxon>
        <taxon>Bacillales</taxon>
        <taxon>Paenibacillaceae</taxon>
        <taxon>Brevibacillus</taxon>
    </lineage>
</organism>
<protein>
    <recommendedName>
        <fullName evidence="3">DUF2634 domain-containing protein</fullName>
    </recommendedName>
</protein>
<evidence type="ECO:0008006" key="3">
    <source>
        <dbReference type="Google" id="ProtNLM"/>
    </source>
</evidence>
<dbReference type="InterPro" id="IPR020288">
    <property type="entry name" value="Sheath_initiator"/>
</dbReference>
<dbReference type="AlphaFoldDB" id="A0A938XUT5"/>
<evidence type="ECO:0000313" key="1">
    <source>
        <dbReference type="EMBL" id="MBM7590873.1"/>
    </source>
</evidence>
<dbReference type="Proteomes" id="UP000717624">
    <property type="component" value="Unassembled WGS sequence"/>
</dbReference>
<dbReference type="Pfam" id="PF10934">
    <property type="entry name" value="Sheath_initiator"/>
    <property type="match status" value="1"/>
</dbReference>
<accession>A0A938XUT5</accession>
<proteinExistence type="predicted"/>